<dbReference type="EMBL" id="JABTEG010000001">
    <property type="protein sequence ID" value="KAG4306488.1"/>
    <property type="molecule type" value="Genomic_DNA"/>
</dbReference>
<protein>
    <submittedName>
        <fullName evidence="1">Uncharacterized protein</fullName>
    </submittedName>
</protein>
<name>A0ACB7CH40_9ASCO</name>
<proteinExistence type="predicted"/>
<comment type="caution">
    <text evidence="1">The sequence shown here is derived from an EMBL/GenBank/DDBJ whole genome shotgun (WGS) entry which is preliminary data.</text>
</comment>
<reference evidence="1 2" key="1">
    <citation type="journal article" date="2021" name="Commun. Biol.">
        <title>Genomic insights into the host specific adaptation of the Pneumocystis genus.</title>
        <authorList>
            <person name="Cisse O.H."/>
            <person name="Ma L."/>
            <person name="Dekker J.P."/>
            <person name="Khil P.P."/>
            <person name="Youn J.-H."/>
            <person name="Brenchley J.M."/>
            <person name="Blair R."/>
            <person name="Pahar B."/>
            <person name="Chabe M."/>
            <person name="Van Rompay K.K.A."/>
            <person name="Keesler R."/>
            <person name="Sukura A."/>
            <person name="Hirsch V."/>
            <person name="Kutty G."/>
            <person name="Liu Y."/>
            <person name="Peng L."/>
            <person name="Chen J."/>
            <person name="Song J."/>
            <person name="Weissenbacher-Lang C."/>
            <person name="Xu J."/>
            <person name="Upham N.S."/>
            <person name="Stajich J.E."/>
            <person name="Cuomo C.A."/>
            <person name="Cushion M.T."/>
            <person name="Kovacs J.A."/>
        </authorList>
    </citation>
    <scope>NUCLEOTIDE SEQUENCE [LARGE SCALE GENOMIC DNA]</scope>
    <source>
        <strain evidence="1 2">RABM</strain>
    </source>
</reference>
<dbReference type="Proteomes" id="UP000768646">
    <property type="component" value="Unassembled WGS sequence"/>
</dbReference>
<accession>A0ACB7CH40</accession>
<sequence length="313" mass="35773">MDAQKQNVNTRRFKYSRKNGRASSNKQFFSPNSESLSTELSTDSIHHFVTKSNKTTPHKQSSTPYKQSDHYAGPTFHHSPAASNLPIPTFISKLTNTPQSQSNMDSEKVQTCNQLPVPEILSSNSSHTLSNPLYSHITSQTHPTISQNKQTILDSFHDHPTNLDRESSQLSLDMMFQMDTKEKKHVLQKQKTVSSNFDSDFNNAFCSEIHSPSKEGVNRKEVEHNVSSSTFFPDLANKPQKSRDKQNFSKKKKNKHTYDSYIDNYTSEKKDLKNKLLNLLLPPSSKPNNPSTHFLKPKDKFYPKYVKKGYTDQ</sequence>
<evidence type="ECO:0000313" key="1">
    <source>
        <dbReference type="EMBL" id="KAG4306488.1"/>
    </source>
</evidence>
<evidence type="ECO:0000313" key="2">
    <source>
        <dbReference type="Proteomes" id="UP000768646"/>
    </source>
</evidence>
<keyword evidence="2" id="KW-1185">Reference proteome</keyword>
<gene>
    <name evidence="1" type="ORF">PORY_000476</name>
</gene>
<organism evidence="1 2">
    <name type="scientific">Pneumocystis oryctolagi</name>
    <dbReference type="NCBI Taxonomy" id="42067"/>
    <lineage>
        <taxon>Eukaryota</taxon>
        <taxon>Fungi</taxon>
        <taxon>Dikarya</taxon>
        <taxon>Ascomycota</taxon>
        <taxon>Taphrinomycotina</taxon>
        <taxon>Pneumocystomycetes</taxon>
        <taxon>Pneumocystaceae</taxon>
        <taxon>Pneumocystis</taxon>
    </lineage>
</organism>